<evidence type="ECO:0000256" key="1">
    <source>
        <dbReference type="SAM" id="Phobius"/>
    </source>
</evidence>
<feature type="transmembrane region" description="Helical" evidence="1">
    <location>
        <begin position="252"/>
        <end position="272"/>
    </location>
</feature>
<feature type="domain" description="CAAX prenyl protease 2/Lysostaphin resistance protein A-like" evidence="2">
    <location>
        <begin position="124"/>
        <end position="212"/>
    </location>
</feature>
<evidence type="ECO:0000313" key="4">
    <source>
        <dbReference type="Proteomes" id="UP001500630"/>
    </source>
</evidence>
<feature type="transmembrane region" description="Helical" evidence="1">
    <location>
        <begin position="89"/>
        <end position="110"/>
    </location>
</feature>
<evidence type="ECO:0000313" key="3">
    <source>
        <dbReference type="EMBL" id="GAA3570760.1"/>
    </source>
</evidence>
<protein>
    <submittedName>
        <fullName evidence="3">Type II CAAX endopeptidase family protein</fullName>
    </submittedName>
</protein>
<feature type="transmembrane region" description="Helical" evidence="1">
    <location>
        <begin position="151"/>
        <end position="170"/>
    </location>
</feature>
<organism evidence="3 4">
    <name type="scientific">Nonomuraea rosea</name>
    <dbReference type="NCBI Taxonomy" id="638574"/>
    <lineage>
        <taxon>Bacteria</taxon>
        <taxon>Bacillati</taxon>
        <taxon>Actinomycetota</taxon>
        <taxon>Actinomycetes</taxon>
        <taxon>Streptosporangiales</taxon>
        <taxon>Streptosporangiaceae</taxon>
        <taxon>Nonomuraea</taxon>
    </lineage>
</organism>
<dbReference type="EMBL" id="BAABDQ010000013">
    <property type="protein sequence ID" value="GAA3570760.1"/>
    <property type="molecule type" value="Genomic_DNA"/>
</dbReference>
<feature type="transmembrane region" description="Helical" evidence="1">
    <location>
        <begin position="45"/>
        <end position="64"/>
    </location>
</feature>
<keyword evidence="1" id="KW-1133">Transmembrane helix</keyword>
<dbReference type="RefSeq" id="WP_345566782.1">
    <property type="nucleotide sequence ID" value="NZ_BAABDQ010000013.1"/>
</dbReference>
<dbReference type="Pfam" id="PF02517">
    <property type="entry name" value="Rce1-like"/>
    <property type="match status" value="1"/>
</dbReference>
<comment type="caution">
    <text evidence="3">The sequence shown here is derived from an EMBL/GenBank/DDBJ whole genome shotgun (WGS) entry which is preliminary data.</text>
</comment>
<name>A0ABP6XQB1_9ACTN</name>
<keyword evidence="4" id="KW-1185">Reference proteome</keyword>
<proteinExistence type="predicted"/>
<sequence>MTLTDHQGSIFSRAGLRLPVMLVALIGLMVAAAGINQVVSPIPFLALPVGIGLAIAGVACYHWLSRTVELRPSIPELAKPGRWSHLRRGALLGFGLFITLMLLIAVFGGWQSLSWGSFGGFAATAGMMASVAVTEELLFRGFLFRVIEERCGTVVTLVVSSVLFGATHLVNGNATLWGTLSIALTGGTMLAAAYVVTRSLWLPIGLHFAWNFAQAGLFGVAVSGSDTPSHGLLNTALSGPSVLTGGTFGPEASLFALLVCLVPTIFLLRRAARTGQIRPRPRRAAGRG</sequence>
<keyword evidence="1" id="KW-0472">Membrane</keyword>
<gene>
    <name evidence="3" type="ORF">GCM10022419_059510</name>
</gene>
<feature type="transmembrane region" description="Helical" evidence="1">
    <location>
        <begin position="208"/>
        <end position="225"/>
    </location>
</feature>
<evidence type="ECO:0000259" key="2">
    <source>
        <dbReference type="Pfam" id="PF02517"/>
    </source>
</evidence>
<keyword evidence="1" id="KW-0812">Transmembrane</keyword>
<dbReference type="PANTHER" id="PTHR39430:SF1">
    <property type="entry name" value="PROTEASE"/>
    <property type="match status" value="1"/>
</dbReference>
<feature type="transmembrane region" description="Helical" evidence="1">
    <location>
        <begin position="176"/>
        <end position="196"/>
    </location>
</feature>
<dbReference type="InterPro" id="IPR003675">
    <property type="entry name" value="Rce1/LyrA-like_dom"/>
</dbReference>
<reference evidence="4" key="1">
    <citation type="journal article" date="2019" name="Int. J. Syst. Evol. Microbiol.">
        <title>The Global Catalogue of Microorganisms (GCM) 10K type strain sequencing project: providing services to taxonomists for standard genome sequencing and annotation.</title>
        <authorList>
            <consortium name="The Broad Institute Genomics Platform"/>
            <consortium name="The Broad Institute Genome Sequencing Center for Infectious Disease"/>
            <person name="Wu L."/>
            <person name="Ma J."/>
        </authorList>
    </citation>
    <scope>NUCLEOTIDE SEQUENCE [LARGE SCALE GENOMIC DNA]</scope>
    <source>
        <strain evidence="4">JCM 17326</strain>
    </source>
</reference>
<accession>A0ABP6XQB1</accession>
<dbReference type="Proteomes" id="UP001500630">
    <property type="component" value="Unassembled WGS sequence"/>
</dbReference>
<feature type="transmembrane region" description="Helical" evidence="1">
    <location>
        <begin position="116"/>
        <end position="139"/>
    </location>
</feature>
<feature type="transmembrane region" description="Helical" evidence="1">
    <location>
        <begin position="20"/>
        <end position="39"/>
    </location>
</feature>
<dbReference type="PANTHER" id="PTHR39430">
    <property type="entry name" value="MEMBRANE-ASSOCIATED PROTEASE-RELATED"/>
    <property type="match status" value="1"/>
</dbReference>